<name>A0AA88P531_9TELE</name>
<evidence type="ECO:0000313" key="1">
    <source>
        <dbReference type="EMBL" id="KAK2876263.1"/>
    </source>
</evidence>
<dbReference type="EMBL" id="JAUYZG010000020">
    <property type="protein sequence ID" value="KAK2876263.1"/>
    <property type="molecule type" value="Genomic_DNA"/>
</dbReference>
<sequence length="89" mass="9650">MIDDATCGSLMLQLSNIPLNVRREKPQPLIDSSSLGIDYSPDIRPSDWQCLKVQRLRAGGHSCLPLPAGLGSGQVWTVTTSSGRLDRVC</sequence>
<dbReference type="AlphaFoldDB" id="A0AA88P531"/>
<gene>
    <name evidence="1" type="ORF">Q8A67_020359</name>
</gene>
<reference evidence="1" key="1">
    <citation type="submission" date="2023-08" db="EMBL/GenBank/DDBJ databases">
        <title>Chromosome-level Genome Assembly of mud carp (Cirrhinus molitorella).</title>
        <authorList>
            <person name="Liu H."/>
        </authorList>
    </citation>
    <scope>NUCLEOTIDE SEQUENCE</scope>
    <source>
        <strain evidence="1">Prfri</strain>
        <tissue evidence="1">Muscle</tissue>
    </source>
</reference>
<organism evidence="1 2">
    <name type="scientific">Cirrhinus molitorella</name>
    <name type="common">mud carp</name>
    <dbReference type="NCBI Taxonomy" id="172907"/>
    <lineage>
        <taxon>Eukaryota</taxon>
        <taxon>Metazoa</taxon>
        <taxon>Chordata</taxon>
        <taxon>Craniata</taxon>
        <taxon>Vertebrata</taxon>
        <taxon>Euteleostomi</taxon>
        <taxon>Actinopterygii</taxon>
        <taxon>Neopterygii</taxon>
        <taxon>Teleostei</taxon>
        <taxon>Ostariophysi</taxon>
        <taxon>Cypriniformes</taxon>
        <taxon>Cyprinidae</taxon>
        <taxon>Labeoninae</taxon>
        <taxon>Labeonini</taxon>
        <taxon>Cirrhinus</taxon>
    </lineage>
</organism>
<accession>A0AA88P531</accession>
<dbReference type="Proteomes" id="UP001187343">
    <property type="component" value="Unassembled WGS sequence"/>
</dbReference>
<comment type="caution">
    <text evidence="1">The sequence shown here is derived from an EMBL/GenBank/DDBJ whole genome shotgun (WGS) entry which is preliminary data.</text>
</comment>
<protein>
    <submittedName>
        <fullName evidence="1">Uncharacterized protein</fullName>
    </submittedName>
</protein>
<evidence type="ECO:0000313" key="2">
    <source>
        <dbReference type="Proteomes" id="UP001187343"/>
    </source>
</evidence>
<proteinExistence type="predicted"/>
<keyword evidence="2" id="KW-1185">Reference proteome</keyword>